<protein>
    <recommendedName>
        <fullName evidence="2 5">acylphosphatase</fullName>
        <ecNumber evidence="2 5">3.6.1.7</ecNumber>
    </recommendedName>
</protein>
<dbReference type="SUPFAM" id="SSF54975">
    <property type="entry name" value="Acylphosphatase/BLUF domain-like"/>
    <property type="match status" value="1"/>
</dbReference>
<dbReference type="Proteomes" id="UP000005631">
    <property type="component" value="Chromosome"/>
</dbReference>
<dbReference type="Gene3D" id="3.30.70.100">
    <property type="match status" value="1"/>
</dbReference>
<dbReference type="HOGENOM" id="CLU_141932_0_1_10"/>
<evidence type="ECO:0000313" key="8">
    <source>
        <dbReference type="EMBL" id="AEV33025.1"/>
    </source>
</evidence>
<dbReference type="EMBL" id="CP003156">
    <property type="protein sequence ID" value="AEV33025.1"/>
    <property type="molecule type" value="Genomic_DNA"/>
</dbReference>
<evidence type="ECO:0000313" key="9">
    <source>
        <dbReference type="Proteomes" id="UP000005631"/>
    </source>
</evidence>
<feature type="active site" evidence="5">
    <location>
        <position position="39"/>
    </location>
</feature>
<feature type="domain" description="Acylphosphatase-like" evidence="7">
    <location>
        <begin position="6"/>
        <end position="92"/>
    </location>
</feature>
<name>G8R3G9_OWEHD</name>
<dbReference type="AlphaFoldDB" id="G8R3G9"/>
<comment type="similarity">
    <text evidence="1 6">Belongs to the acylphosphatase family.</text>
</comment>
<dbReference type="PANTHER" id="PTHR10029:SF3">
    <property type="entry name" value="ACYLPHOSPHATASE-RELATED"/>
    <property type="match status" value="1"/>
</dbReference>
<evidence type="ECO:0000259" key="7">
    <source>
        <dbReference type="PROSITE" id="PS51160"/>
    </source>
</evidence>
<dbReference type="eggNOG" id="COG1254">
    <property type="taxonomic scope" value="Bacteria"/>
</dbReference>
<evidence type="ECO:0000256" key="4">
    <source>
        <dbReference type="ARBA" id="ARBA00047645"/>
    </source>
</evidence>
<dbReference type="PANTHER" id="PTHR10029">
    <property type="entry name" value="ACYLPHOSPHATASE"/>
    <property type="match status" value="1"/>
</dbReference>
<dbReference type="STRING" id="926562.Oweho_2049"/>
<dbReference type="KEGG" id="oho:Oweho_2049"/>
<evidence type="ECO:0000256" key="3">
    <source>
        <dbReference type="ARBA" id="ARBA00022801"/>
    </source>
</evidence>
<gene>
    <name evidence="8" type="ordered locus">Oweho_2049</name>
</gene>
<proteinExistence type="inferred from homology"/>
<dbReference type="OrthoDB" id="9808093at2"/>
<organism evidence="8 9">
    <name type="scientific">Owenweeksia hongkongensis (strain DSM 17368 / CIP 108786 / JCM 12287 / NRRL B-23963 / UST20020801)</name>
    <dbReference type="NCBI Taxonomy" id="926562"/>
    <lineage>
        <taxon>Bacteria</taxon>
        <taxon>Pseudomonadati</taxon>
        <taxon>Bacteroidota</taxon>
        <taxon>Flavobacteriia</taxon>
        <taxon>Flavobacteriales</taxon>
        <taxon>Owenweeksiaceae</taxon>
        <taxon>Owenweeksia</taxon>
    </lineage>
</organism>
<dbReference type="GO" id="GO:0003998">
    <property type="term" value="F:acylphosphatase activity"/>
    <property type="evidence" value="ECO:0007669"/>
    <property type="project" value="UniProtKB-EC"/>
</dbReference>
<evidence type="ECO:0000256" key="6">
    <source>
        <dbReference type="RuleBase" id="RU004168"/>
    </source>
</evidence>
<evidence type="ECO:0000256" key="5">
    <source>
        <dbReference type="PROSITE-ProRule" id="PRU00520"/>
    </source>
</evidence>
<dbReference type="Pfam" id="PF00708">
    <property type="entry name" value="Acylphosphatase"/>
    <property type="match status" value="1"/>
</dbReference>
<comment type="catalytic activity">
    <reaction evidence="4 5">
        <text>an acyl phosphate + H2O = a carboxylate + phosphate + H(+)</text>
        <dbReference type="Rhea" id="RHEA:14965"/>
        <dbReference type="ChEBI" id="CHEBI:15377"/>
        <dbReference type="ChEBI" id="CHEBI:15378"/>
        <dbReference type="ChEBI" id="CHEBI:29067"/>
        <dbReference type="ChEBI" id="CHEBI:43474"/>
        <dbReference type="ChEBI" id="CHEBI:59918"/>
        <dbReference type="EC" id="3.6.1.7"/>
    </reaction>
</comment>
<keyword evidence="9" id="KW-1185">Reference proteome</keyword>
<accession>G8R3G9</accession>
<keyword evidence="3 5" id="KW-0378">Hydrolase</keyword>
<evidence type="ECO:0000256" key="2">
    <source>
        <dbReference type="ARBA" id="ARBA00012150"/>
    </source>
</evidence>
<dbReference type="InterPro" id="IPR036046">
    <property type="entry name" value="Acylphosphatase-like_dom_sf"/>
</dbReference>
<reference evidence="8 9" key="1">
    <citation type="journal article" date="2012" name="Stand. Genomic Sci.">
        <title>Genome sequence of the orange-pigmented seawater bacterium Owenweeksia hongkongensis type strain (UST20020801(T)).</title>
        <authorList>
            <person name="Riedel T."/>
            <person name="Held B."/>
            <person name="Nolan M."/>
            <person name="Lucas S."/>
            <person name="Lapidus A."/>
            <person name="Tice H."/>
            <person name="Del Rio T.G."/>
            <person name="Cheng J.F."/>
            <person name="Han C."/>
            <person name="Tapia R."/>
            <person name="Goodwin L.A."/>
            <person name="Pitluck S."/>
            <person name="Liolios K."/>
            <person name="Mavromatis K."/>
            <person name="Pagani I."/>
            <person name="Ivanova N."/>
            <person name="Mikhailova N."/>
            <person name="Pati A."/>
            <person name="Chen A."/>
            <person name="Palaniappan K."/>
            <person name="Rohde M."/>
            <person name="Tindall B.J."/>
            <person name="Detter J.C."/>
            <person name="Goker M."/>
            <person name="Woyke T."/>
            <person name="Bristow J."/>
            <person name="Eisen J.A."/>
            <person name="Markowitz V."/>
            <person name="Hugenholtz P."/>
            <person name="Klenk H.P."/>
            <person name="Kyrpides N.C."/>
        </authorList>
    </citation>
    <scope>NUCLEOTIDE SEQUENCE</scope>
    <source>
        <strain evidence="9">DSM 17368 / JCM 12287 / NRRL B-23963</strain>
    </source>
</reference>
<sequence>MTDFKAYRIKVLGKVQGVFFRKHTQEKATVLGLVGTVENLKDGSVLINAEGEETALSNLLNWCYEGSPASVVSDVKHEEIKSVGYSSFSIKR</sequence>
<evidence type="ECO:0000256" key="1">
    <source>
        <dbReference type="ARBA" id="ARBA00005614"/>
    </source>
</evidence>
<dbReference type="RefSeq" id="WP_014202375.1">
    <property type="nucleotide sequence ID" value="NC_016599.1"/>
</dbReference>
<dbReference type="PRINTS" id="PR00112">
    <property type="entry name" value="ACYLPHPHTASE"/>
</dbReference>
<dbReference type="InterPro" id="IPR017968">
    <property type="entry name" value="Acylphosphatase_CS"/>
</dbReference>
<dbReference type="InterPro" id="IPR020456">
    <property type="entry name" value="Acylphosphatase"/>
</dbReference>
<feature type="active site" evidence="5">
    <location>
        <position position="21"/>
    </location>
</feature>
<dbReference type="PROSITE" id="PS51160">
    <property type="entry name" value="ACYLPHOSPHATASE_3"/>
    <property type="match status" value="1"/>
</dbReference>
<dbReference type="InterPro" id="IPR001792">
    <property type="entry name" value="Acylphosphatase-like_dom"/>
</dbReference>
<dbReference type="PROSITE" id="PS00150">
    <property type="entry name" value="ACYLPHOSPHATASE_1"/>
    <property type="match status" value="1"/>
</dbReference>
<dbReference type="EC" id="3.6.1.7" evidence="2 5"/>